<feature type="compositionally biased region" description="Basic and acidic residues" evidence="1">
    <location>
        <begin position="398"/>
        <end position="408"/>
    </location>
</feature>
<gene>
    <name evidence="2" type="ORF">FB567DRAFT_255062</name>
</gene>
<dbReference type="AlphaFoldDB" id="A0A8K0QT77"/>
<dbReference type="OrthoDB" id="4757095at2759"/>
<feature type="region of interest" description="Disordered" evidence="1">
    <location>
        <begin position="182"/>
        <end position="207"/>
    </location>
</feature>
<dbReference type="Proteomes" id="UP000813461">
    <property type="component" value="Unassembled WGS sequence"/>
</dbReference>
<accession>A0A8K0QT77</accession>
<keyword evidence="3" id="KW-1185">Reference proteome</keyword>
<sequence>MTPQPRITLFTIPLELRHEIYSYLVPCHGIHISIENARPRISACVQPRPNDPRCGHERRYLRNTCSRTTPDPVFARRAASTWGAHWKCEELAKMEKECNKKMRLVWTQVSHQMLTDVLAYVIEISTTYVTDLETLKKIITPNAPLVPEYLSSVLAHIRHLSVTLRLPLDTFRQIEASYTRLQTPRKSKTPIRKQKAPHHHRKSRPEWRRAAHPPIWPTICSGLANLKNLQKLDVWIDHNSKSSWSVVHERAFLAQLESLLGDEVNVTAHIPKLHPKYEDDERHYTDTSAVPDFRIERRRREICIVEIEDGKMKMEIKMDFPIYLYDSEYDETQDDDDDNDTGGNFFNAEFQKRYKQREGRAEAYERTLWEQGADVDDLNEIDWSSYYWRPAPKVPDRGWPDRSMMYRDDSDESDGYRRSLPFTDPPSDESDEEDFGHGNYSGRGMYSAQGLRGMGKTKRRARR</sequence>
<comment type="caution">
    <text evidence="2">The sequence shown here is derived from an EMBL/GenBank/DDBJ whole genome shotgun (WGS) entry which is preliminary data.</text>
</comment>
<name>A0A8K0QT77_9PLEO</name>
<evidence type="ECO:0000256" key="1">
    <source>
        <dbReference type="SAM" id="MobiDB-lite"/>
    </source>
</evidence>
<feature type="region of interest" description="Disordered" evidence="1">
    <location>
        <begin position="398"/>
        <end position="463"/>
    </location>
</feature>
<organism evidence="2 3">
    <name type="scientific">Paraphoma chrysanthemicola</name>
    <dbReference type="NCBI Taxonomy" id="798071"/>
    <lineage>
        <taxon>Eukaryota</taxon>
        <taxon>Fungi</taxon>
        <taxon>Dikarya</taxon>
        <taxon>Ascomycota</taxon>
        <taxon>Pezizomycotina</taxon>
        <taxon>Dothideomycetes</taxon>
        <taxon>Pleosporomycetidae</taxon>
        <taxon>Pleosporales</taxon>
        <taxon>Pleosporineae</taxon>
        <taxon>Phaeosphaeriaceae</taxon>
        <taxon>Paraphoma</taxon>
    </lineage>
</organism>
<proteinExistence type="predicted"/>
<dbReference type="EMBL" id="JAGMVJ010000034">
    <property type="protein sequence ID" value="KAH7067754.1"/>
    <property type="molecule type" value="Genomic_DNA"/>
</dbReference>
<feature type="compositionally biased region" description="Basic residues" evidence="1">
    <location>
        <begin position="183"/>
        <end position="203"/>
    </location>
</feature>
<evidence type="ECO:0000313" key="3">
    <source>
        <dbReference type="Proteomes" id="UP000813461"/>
    </source>
</evidence>
<reference evidence="2" key="1">
    <citation type="journal article" date="2021" name="Nat. Commun.">
        <title>Genetic determinants of endophytism in the Arabidopsis root mycobiome.</title>
        <authorList>
            <person name="Mesny F."/>
            <person name="Miyauchi S."/>
            <person name="Thiergart T."/>
            <person name="Pickel B."/>
            <person name="Atanasova L."/>
            <person name="Karlsson M."/>
            <person name="Huettel B."/>
            <person name="Barry K.W."/>
            <person name="Haridas S."/>
            <person name="Chen C."/>
            <person name="Bauer D."/>
            <person name="Andreopoulos W."/>
            <person name="Pangilinan J."/>
            <person name="LaButti K."/>
            <person name="Riley R."/>
            <person name="Lipzen A."/>
            <person name="Clum A."/>
            <person name="Drula E."/>
            <person name="Henrissat B."/>
            <person name="Kohler A."/>
            <person name="Grigoriev I.V."/>
            <person name="Martin F.M."/>
            <person name="Hacquard S."/>
        </authorList>
    </citation>
    <scope>NUCLEOTIDE SEQUENCE</scope>
    <source>
        <strain evidence="2">MPI-SDFR-AT-0120</strain>
    </source>
</reference>
<protein>
    <submittedName>
        <fullName evidence="2">Uncharacterized protein</fullName>
    </submittedName>
</protein>
<evidence type="ECO:0000313" key="2">
    <source>
        <dbReference type="EMBL" id="KAH7067754.1"/>
    </source>
</evidence>